<keyword evidence="2" id="KW-1185">Reference proteome</keyword>
<organism evidence="1 2">
    <name type="scientific">Streptomyces longisporoflavus</name>
    <dbReference type="NCBI Taxonomy" id="28044"/>
    <lineage>
        <taxon>Bacteria</taxon>
        <taxon>Bacillati</taxon>
        <taxon>Actinomycetota</taxon>
        <taxon>Actinomycetes</taxon>
        <taxon>Kitasatosporales</taxon>
        <taxon>Streptomycetaceae</taxon>
        <taxon>Streptomyces</taxon>
    </lineage>
</organism>
<accession>A0ABW7QML3</accession>
<comment type="caution">
    <text evidence="1">The sequence shown here is derived from an EMBL/GenBank/DDBJ whole genome shotgun (WGS) entry which is preliminary data.</text>
</comment>
<dbReference type="EMBL" id="JBIRGQ010000003">
    <property type="protein sequence ID" value="MFH8546216.1"/>
    <property type="molecule type" value="Genomic_DNA"/>
</dbReference>
<dbReference type="RefSeq" id="WP_397711701.1">
    <property type="nucleotide sequence ID" value="NZ_JBIRGN010000003.1"/>
</dbReference>
<gene>
    <name evidence="1" type="ORF">ACH4F9_14550</name>
</gene>
<evidence type="ECO:0000313" key="1">
    <source>
        <dbReference type="EMBL" id="MFH8546216.1"/>
    </source>
</evidence>
<proteinExistence type="predicted"/>
<protein>
    <submittedName>
        <fullName evidence="1">Uncharacterized protein</fullName>
    </submittedName>
</protein>
<dbReference type="Proteomes" id="UP001610818">
    <property type="component" value="Unassembled WGS sequence"/>
</dbReference>
<name>A0ABW7QML3_9ACTN</name>
<reference evidence="1 2" key="1">
    <citation type="submission" date="2024-10" db="EMBL/GenBank/DDBJ databases">
        <title>The Natural Products Discovery Center: Release of the First 8490 Sequenced Strains for Exploring Actinobacteria Biosynthetic Diversity.</title>
        <authorList>
            <person name="Kalkreuter E."/>
            <person name="Kautsar S.A."/>
            <person name="Yang D."/>
            <person name="Bader C.D."/>
            <person name="Teijaro C.N."/>
            <person name="Fluegel L."/>
            <person name="Davis C.M."/>
            <person name="Simpson J.R."/>
            <person name="Lauterbach L."/>
            <person name="Steele A.D."/>
            <person name="Gui C."/>
            <person name="Meng S."/>
            <person name="Li G."/>
            <person name="Viehrig K."/>
            <person name="Ye F."/>
            <person name="Su P."/>
            <person name="Kiefer A.F."/>
            <person name="Nichols A."/>
            <person name="Cepeda A.J."/>
            <person name="Yan W."/>
            <person name="Fan B."/>
            <person name="Jiang Y."/>
            <person name="Adhikari A."/>
            <person name="Zheng C.-J."/>
            <person name="Schuster L."/>
            <person name="Cowan T.M."/>
            <person name="Smanski M.J."/>
            <person name="Chevrette M.G."/>
            <person name="De Carvalho L.P.S."/>
            <person name="Shen B."/>
        </authorList>
    </citation>
    <scope>NUCLEOTIDE SEQUENCE [LARGE SCALE GENOMIC DNA]</scope>
    <source>
        <strain evidence="1 2">NPDC017990</strain>
    </source>
</reference>
<sequence length="168" mass="17842">MDQGLAAILGAAVGAIATGAAALVTASSASRLNKSKARQEACLAYLTLLAQIRVDLVDLGRRSRPHPADPYEPLDAATARARAADIDARYRELVTKHAVLMLAGPRRVYRQAVRTSDLVAEPLMLVLRWSAGPAASAVPAEHVRAFDRGMEALARGLAEFADTAREST</sequence>
<evidence type="ECO:0000313" key="2">
    <source>
        <dbReference type="Proteomes" id="UP001610818"/>
    </source>
</evidence>